<gene>
    <name evidence="1" type="ORF">HPB50_018359</name>
</gene>
<organism evidence="1 2">
    <name type="scientific">Hyalomma asiaticum</name>
    <name type="common">Tick</name>
    <dbReference type="NCBI Taxonomy" id="266040"/>
    <lineage>
        <taxon>Eukaryota</taxon>
        <taxon>Metazoa</taxon>
        <taxon>Ecdysozoa</taxon>
        <taxon>Arthropoda</taxon>
        <taxon>Chelicerata</taxon>
        <taxon>Arachnida</taxon>
        <taxon>Acari</taxon>
        <taxon>Parasitiformes</taxon>
        <taxon>Ixodida</taxon>
        <taxon>Ixodoidea</taxon>
        <taxon>Ixodidae</taxon>
        <taxon>Hyalomminae</taxon>
        <taxon>Hyalomma</taxon>
    </lineage>
</organism>
<dbReference type="EMBL" id="CM023481">
    <property type="protein sequence ID" value="KAH6947301.1"/>
    <property type="molecule type" value="Genomic_DNA"/>
</dbReference>
<dbReference type="Proteomes" id="UP000821845">
    <property type="component" value="Chromosome 1"/>
</dbReference>
<keyword evidence="2" id="KW-1185">Reference proteome</keyword>
<protein>
    <submittedName>
        <fullName evidence="1">Uncharacterized protein</fullName>
    </submittedName>
</protein>
<accession>A0ACB7TMH5</accession>
<reference evidence="1" key="1">
    <citation type="submission" date="2020-05" db="EMBL/GenBank/DDBJ databases">
        <title>Large-scale comparative analyses of tick genomes elucidate their genetic diversity and vector capacities.</title>
        <authorList>
            <person name="Jia N."/>
            <person name="Wang J."/>
            <person name="Shi W."/>
            <person name="Du L."/>
            <person name="Sun Y."/>
            <person name="Zhan W."/>
            <person name="Jiang J."/>
            <person name="Wang Q."/>
            <person name="Zhang B."/>
            <person name="Ji P."/>
            <person name="Sakyi L.B."/>
            <person name="Cui X."/>
            <person name="Yuan T."/>
            <person name="Jiang B."/>
            <person name="Yang W."/>
            <person name="Lam T.T.-Y."/>
            <person name="Chang Q."/>
            <person name="Ding S."/>
            <person name="Wang X."/>
            <person name="Zhu J."/>
            <person name="Ruan X."/>
            <person name="Zhao L."/>
            <person name="Wei J."/>
            <person name="Que T."/>
            <person name="Du C."/>
            <person name="Cheng J."/>
            <person name="Dai P."/>
            <person name="Han X."/>
            <person name="Huang E."/>
            <person name="Gao Y."/>
            <person name="Liu J."/>
            <person name="Shao H."/>
            <person name="Ye R."/>
            <person name="Li L."/>
            <person name="Wei W."/>
            <person name="Wang X."/>
            <person name="Wang C."/>
            <person name="Yang T."/>
            <person name="Huo Q."/>
            <person name="Li W."/>
            <person name="Guo W."/>
            <person name="Chen H."/>
            <person name="Zhou L."/>
            <person name="Ni X."/>
            <person name="Tian J."/>
            <person name="Zhou Y."/>
            <person name="Sheng Y."/>
            <person name="Liu T."/>
            <person name="Pan Y."/>
            <person name="Xia L."/>
            <person name="Li J."/>
            <person name="Zhao F."/>
            <person name="Cao W."/>
        </authorList>
    </citation>
    <scope>NUCLEOTIDE SEQUENCE</scope>
    <source>
        <strain evidence="1">Hyas-2018</strain>
    </source>
</reference>
<name>A0ACB7TMH5_HYAAI</name>
<sequence length="331" mass="37063">MASKWSKYGKKYCKEWEKETQLKDLLRPVSGDDKKAAKYCKFGIRAHHADLLQHMATEKHVRNSRPLSSARLTTMGFTKSSPPKTTPELELKLACYSACHATINSVDHLGELIQSYTACDVKLHRTKCGALITKVIAPCLLEDLVKDIGASQYSLLIDESTDVSNEKQVAVVVRYFSKSLNKLVTMFLGLFTLEGSNAQQISQGLLDFLTKVGLDFSRCVGIGTDGCNVTVGKNNFVYTHFRRKNENLVLVKCVCHSIQLCASKAVEVLPRSLEFLVGRSYSRFSHSSQRLRESSKIYQLINSGKEPLKLVQLSGTRWLSISSCCKRILEQ</sequence>
<evidence type="ECO:0000313" key="2">
    <source>
        <dbReference type="Proteomes" id="UP000821845"/>
    </source>
</evidence>
<evidence type="ECO:0000313" key="1">
    <source>
        <dbReference type="EMBL" id="KAH6947301.1"/>
    </source>
</evidence>
<comment type="caution">
    <text evidence="1">The sequence shown here is derived from an EMBL/GenBank/DDBJ whole genome shotgun (WGS) entry which is preliminary data.</text>
</comment>
<proteinExistence type="predicted"/>